<name>A0AA36F9Y5_OCTVU</name>
<feature type="chain" id="PRO_5041442079" evidence="1">
    <location>
        <begin position="25"/>
        <end position="95"/>
    </location>
</feature>
<dbReference type="AlphaFoldDB" id="A0AA36F9Y5"/>
<organism evidence="2 3">
    <name type="scientific">Octopus vulgaris</name>
    <name type="common">Common octopus</name>
    <dbReference type="NCBI Taxonomy" id="6645"/>
    <lineage>
        <taxon>Eukaryota</taxon>
        <taxon>Metazoa</taxon>
        <taxon>Spiralia</taxon>
        <taxon>Lophotrochozoa</taxon>
        <taxon>Mollusca</taxon>
        <taxon>Cephalopoda</taxon>
        <taxon>Coleoidea</taxon>
        <taxon>Octopodiformes</taxon>
        <taxon>Octopoda</taxon>
        <taxon>Incirrata</taxon>
        <taxon>Octopodidae</taxon>
        <taxon>Octopus</taxon>
    </lineage>
</organism>
<evidence type="ECO:0000313" key="3">
    <source>
        <dbReference type="Proteomes" id="UP001162480"/>
    </source>
</evidence>
<dbReference type="EMBL" id="OX597821">
    <property type="protein sequence ID" value="CAI9727298.1"/>
    <property type="molecule type" value="Genomic_DNA"/>
</dbReference>
<evidence type="ECO:0000313" key="2">
    <source>
        <dbReference type="EMBL" id="CAI9727298.1"/>
    </source>
</evidence>
<keyword evidence="3" id="KW-1185">Reference proteome</keyword>
<gene>
    <name evidence="2" type="ORF">OCTVUL_1B007201</name>
</gene>
<sequence length="95" mass="11292">MKLRKLILACILLLQITIHLQLYGEKYSVYKPLHDVSAKSNVFISDGYQHWWVYDYNTLIISYSKYNINLKLNLSRKSQIKECDCIVNEEMISQF</sequence>
<evidence type="ECO:0000256" key="1">
    <source>
        <dbReference type="SAM" id="SignalP"/>
    </source>
</evidence>
<protein>
    <submittedName>
        <fullName evidence="2">Uncharacterized protein</fullName>
    </submittedName>
</protein>
<feature type="signal peptide" evidence="1">
    <location>
        <begin position="1"/>
        <end position="24"/>
    </location>
</feature>
<accession>A0AA36F9Y5</accession>
<keyword evidence="1" id="KW-0732">Signal</keyword>
<reference evidence="2" key="1">
    <citation type="submission" date="2023-08" db="EMBL/GenBank/DDBJ databases">
        <authorList>
            <person name="Alioto T."/>
            <person name="Alioto T."/>
            <person name="Gomez Garrido J."/>
        </authorList>
    </citation>
    <scope>NUCLEOTIDE SEQUENCE</scope>
</reference>
<proteinExistence type="predicted"/>
<dbReference type="Proteomes" id="UP001162480">
    <property type="component" value="Chromosome 8"/>
</dbReference>